<sequence>MKKRTFIKLSSALMAAPLFSPLTGWAAGTKLKNWAGNLEYSSDKLENAKSINQVREFVKTHDRFKVLGTRHCFNNIADTKNEFVSLVEMEDEIRLDTAKKTVTVNSGMKYGRLSPYLHEKGFALHNLASLPHISIAGACATATHGSGAKNGNLATAVSAMEMILANGEILNLSHEKDGEKFNAAVVHLGALGVVTKITLDLQPTFMMGQYVYEHLSFEQLKNNFERIQASGYSVSLFTNWQSRDIAEVWIKQKIENDQPLKAEPEFFGAKLATKNLHPIPELSAENCTDQMGVAAPWYDRMPHFKMGFTPSSGVELQSEYFVSSQNAVDAIMAISRLGDKVGPHLLTSEIRTIAADNFWMSPCYRQDSVAIHFTWKQDWPAVSKLLPVIEKELAPYNVRPHWGKLFTIPPDELEKRYVKMQEFRQLAKEYDPKGKFRNEFLNLNIFRS</sequence>
<dbReference type="AlphaFoldDB" id="A0A5M8R2Q6"/>
<protein>
    <submittedName>
        <fullName evidence="5">FAD-binding protein</fullName>
    </submittedName>
</protein>
<dbReference type="Proteomes" id="UP000323994">
    <property type="component" value="Unassembled WGS sequence"/>
</dbReference>
<dbReference type="PANTHER" id="PTHR43762">
    <property type="entry name" value="L-GULONOLACTONE OXIDASE"/>
    <property type="match status" value="1"/>
</dbReference>
<dbReference type="InterPro" id="IPR016171">
    <property type="entry name" value="Vanillyl_alc_oxidase_C-sub2"/>
</dbReference>
<dbReference type="PANTHER" id="PTHR43762:SF1">
    <property type="entry name" value="D-ARABINONO-1,4-LACTONE OXIDASE"/>
    <property type="match status" value="1"/>
</dbReference>
<dbReference type="OrthoDB" id="9800184at2"/>
<dbReference type="InterPro" id="IPR006094">
    <property type="entry name" value="Oxid_FAD_bind_N"/>
</dbReference>
<evidence type="ECO:0000256" key="2">
    <source>
        <dbReference type="ARBA" id="ARBA00023002"/>
    </source>
</evidence>
<keyword evidence="2" id="KW-0560">Oxidoreductase</keyword>
<dbReference type="Gene3D" id="3.30.43.10">
    <property type="entry name" value="Uridine Diphospho-n-acetylenolpyruvylglucosamine Reductase, domain 2"/>
    <property type="match status" value="1"/>
</dbReference>
<dbReference type="PROSITE" id="PS51387">
    <property type="entry name" value="FAD_PCMH"/>
    <property type="match status" value="1"/>
</dbReference>
<keyword evidence="1" id="KW-0274">FAD</keyword>
<feature type="signal peptide" evidence="3">
    <location>
        <begin position="1"/>
        <end position="26"/>
    </location>
</feature>
<dbReference type="InterPro" id="IPR016169">
    <property type="entry name" value="FAD-bd_PCMH_sub2"/>
</dbReference>
<evidence type="ECO:0000313" key="6">
    <source>
        <dbReference type="Proteomes" id="UP000323994"/>
    </source>
</evidence>
<dbReference type="InterPro" id="IPR007173">
    <property type="entry name" value="ALO_C"/>
</dbReference>
<dbReference type="EMBL" id="VBSN01000024">
    <property type="protein sequence ID" value="KAA6441033.1"/>
    <property type="molecule type" value="Genomic_DNA"/>
</dbReference>
<feature type="domain" description="FAD-binding PCMH-type" evidence="4">
    <location>
        <begin position="38"/>
        <end position="204"/>
    </location>
</feature>
<dbReference type="Gene3D" id="3.30.465.10">
    <property type="match status" value="1"/>
</dbReference>
<dbReference type="InterPro" id="IPR016166">
    <property type="entry name" value="FAD-bd_PCMH"/>
</dbReference>
<dbReference type="Gene3D" id="3.30.70.2520">
    <property type="match status" value="1"/>
</dbReference>
<feature type="chain" id="PRO_5024405415" evidence="3">
    <location>
        <begin position="27"/>
        <end position="448"/>
    </location>
</feature>
<keyword evidence="1" id="KW-0285">Flavoprotein</keyword>
<dbReference type="Pfam" id="PF01565">
    <property type="entry name" value="FAD_binding_4"/>
    <property type="match status" value="1"/>
</dbReference>
<accession>A0A5M8R2Q6</accession>
<dbReference type="GO" id="GO:0071949">
    <property type="term" value="F:FAD binding"/>
    <property type="evidence" value="ECO:0007669"/>
    <property type="project" value="InterPro"/>
</dbReference>
<evidence type="ECO:0000259" key="4">
    <source>
        <dbReference type="PROSITE" id="PS51387"/>
    </source>
</evidence>
<comment type="caution">
    <text evidence="5">The sequence shown here is derived from an EMBL/GenBank/DDBJ whole genome shotgun (WGS) entry which is preliminary data.</text>
</comment>
<dbReference type="GO" id="GO:0016020">
    <property type="term" value="C:membrane"/>
    <property type="evidence" value="ECO:0007669"/>
    <property type="project" value="InterPro"/>
</dbReference>
<dbReference type="InterPro" id="IPR016167">
    <property type="entry name" value="FAD-bd_PCMH_sub1"/>
</dbReference>
<dbReference type="InterPro" id="IPR010031">
    <property type="entry name" value="FAD_lactone_oxidase-like"/>
</dbReference>
<gene>
    <name evidence="5" type="ORF">FEM33_04300</name>
</gene>
<dbReference type="Gene3D" id="1.10.45.10">
    <property type="entry name" value="Vanillyl-alcohol Oxidase, Chain A, domain 4"/>
    <property type="match status" value="1"/>
</dbReference>
<evidence type="ECO:0000256" key="1">
    <source>
        <dbReference type="ARBA" id="ARBA00022827"/>
    </source>
</evidence>
<dbReference type="Gene3D" id="3.30.70.2530">
    <property type="match status" value="1"/>
</dbReference>
<reference evidence="5 6" key="1">
    <citation type="submission" date="2019-05" db="EMBL/GenBank/DDBJ databases">
        <authorList>
            <person name="Qu J.-H."/>
        </authorList>
    </citation>
    <scope>NUCLEOTIDE SEQUENCE [LARGE SCALE GENOMIC DNA]</scope>
    <source>
        <strain evidence="5 6">NS28</strain>
    </source>
</reference>
<evidence type="ECO:0000313" key="5">
    <source>
        <dbReference type="EMBL" id="KAA6441033.1"/>
    </source>
</evidence>
<keyword evidence="3" id="KW-0732">Signal</keyword>
<keyword evidence="6" id="KW-1185">Reference proteome</keyword>
<dbReference type="GO" id="GO:0003885">
    <property type="term" value="F:D-arabinono-1,4-lactone oxidase activity"/>
    <property type="evidence" value="ECO:0007669"/>
    <property type="project" value="InterPro"/>
</dbReference>
<organism evidence="5 6">
    <name type="scientific">Dyadobacter flavalbus</name>
    <dbReference type="NCBI Taxonomy" id="2579942"/>
    <lineage>
        <taxon>Bacteria</taxon>
        <taxon>Pseudomonadati</taxon>
        <taxon>Bacteroidota</taxon>
        <taxon>Cytophagia</taxon>
        <taxon>Cytophagales</taxon>
        <taxon>Spirosomataceae</taxon>
        <taxon>Dyadobacter</taxon>
    </lineage>
</organism>
<proteinExistence type="predicted"/>
<evidence type="ECO:0000256" key="3">
    <source>
        <dbReference type="SAM" id="SignalP"/>
    </source>
</evidence>
<dbReference type="Pfam" id="PF04030">
    <property type="entry name" value="ALO"/>
    <property type="match status" value="1"/>
</dbReference>
<dbReference type="GO" id="GO:0080049">
    <property type="term" value="F:L-gulono-1,4-lactone dehydrogenase activity"/>
    <property type="evidence" value="ECO:0007669"/>
    <property type="project" value="TreeGrafter"/>
</dbReference>
<name>A0A5M8R2Q6_9BACT</name>
<dbReference type="InterPro" id="IPR036318">
    <property type="entry name" value="FAD-bd_PCMH-like_sf"/>
</dbReference>
<dbReference type="SUPFAM" id="SSF56176">
    <property type="entry name" value="FAD-binding/transporter-associated domain-like"/>
    <property type="match status" value="1"/>
</dbReference>
<dbReference type="PIRSF" id="PIRSF000136">
    <property type="entry name" value="LGO_GLO"/>
    <property type="match status" value="1"/>
</dbReference>